<dbReference type="OrthoDB" id="3558302at2759"/>
<evidence type="ECO:0000313" key="3">
    <source>
        <dbReference type="Proteomes" id="UP000258309"/>
    </source>
</evidence>
<dbReference type="AlphaFoldDB" id="A0A3E2H3N3"/>
<protein>
    <submittedName>
        <fullName evidence="2">Uncharacterized protein</fullName>
    </submittedName>
</protein>
<dbReference type="Proteomes" id="UP000258309">
    <property type="component" value="Unassembled WGS sequence"/>
</dbReference>
<feature type="compositionally biased region" description="Basic and acidic residues" evidence="1">
    <location>
        <begin position="185"/>
        <end position="207"/>
    </location>
</feature>
<gene>
    <name evidence="2" type="ORF">B7463_g8322</name>
</gene>
<proteinExistence type="predicted"/>
<reference evidence="2 3" key="1">
    <citation type="submission" date="2018-05" db="EMBL/GenBank/DDBJ databases">
        <title>Draft genome sequence of Scytalidium lignicola DSM 105466, a ubiquitous saprotrophic fungus.</title>
        <authorList>
            <person name="Buettner E."/>
            <person name="Gebauer A.M."/>
            <person name="Hofrichter M."/>
            <person name="Liers C."/>
            <person name="Kellner H."/>
        </authorList>
    </citation>
    <scope>NUCLEOTIDE SEQUENCE [LARGE SCALE GENOMIC DNA]</scope>
    <source>
        <strain evidence="2 3">DSM 105466</strain>
    </source>
</reference>
<comment type="caution">
    <text evidence="2">The sequence shown here is derived from an EMBL/GenBank/DDBJ whole genome shotgun (WGS) entry which is preliminary data.</text>
</comment>
<name>A0A3E2H3N3_SCYLI</name>
<feature type="non-terminal residue" evidence="2">
    <location>
        <position position="478"/>
    </location>
</feature>
<accession>A0A3E2H3N3</accession>
<feature type="compositionally biased region" description="Low complexity" evidence="1">
    <location>
        <begin position="164"/>
        <end position="176"/>
    </location>
</feature>
<feature type="region of interest" description="Disordered" evidence="1">
    <location>
        <begin position="140"/>
        <end position="217"/>
    </location>
</feature>
<organism evidence="2 3">
    <name type="scientific">Scytalidium lignicola</name>
    <name type="common">Hyphomycete</name>
    <dbReference type="NCBI Taxonomy" id="5539"/>
    <lineage>
        <taxon>Eukaryota</taxon>
        <taxon>Fungi</taxon>
        <taxon>Dikarya</taxon>
        <taxon>Ascomycota</taxon>
        <taxon>Pezizomycotina</taxon>
        <taxon>Leotiomycetes</taxon>
        <taxon>Leotiomycetes incertae sedis</taxon>
        <taxon>Scytalidium</taxon>
    </lineage>
</organism>
<evidence type="ECO:0000313" key="2">
    <source>
        <dbReference type="EMBL" id="RFU28008.1"/>
    </source>
</evidence>
<feature type="compositionally biased region" description="Polar residues" evidence="1">
    <location>
        <begin position="144"/>
        <end position="155"/>
    </location>
</feature>
<dbReference type="EMBL" id="NCSJ02000180">
    <property type="protein sequence ID" value="RFU28008.1"/>
    <property type="molecule type" value="Genomic_DNA"/>
</dbReference>
<evidence type="ECO:0000256" key="1">
    <source>
        <dbReference type="SAM" id="MobiDB-lite"/>
    </source>
</evidence>
<sequence>MQETDANISAAKTAMLRGPSIPLKEWEYLSKTPSTPLRAHHRKSSKIPWKVEERDTKGDRVTDLDNYDSQAEVENIDVEPVSEQEKVMLILDGDLLRILHNHLDLAARLIPEIHRCVNLDHDPVGGSCIGLHEGMSSGPVPSLAGSTFATSHAETSSGSGQGSSGTASHSSSSSVSPCAMRPQKRGRESNESEGQRDEESKIPKRDPPNISELDGLQRRKRKSTFACHFHKFNPGNMGPGLIIFKDIDELQVHQRSEICPKKSSALKEGIDDSQWAKIEDILRAKRGMSLTEKRKHDIDKWFDIWRIIFPHLSPPSNPWNDIHQSTVTPPQLDFESIVSTFENSIELDKQEGTIQPDDNTHRRYLHALRVALAAAGVISTNISRMNASGSLSSSTQRHQNDFQQNFRESENPDSIMRTPFVENRSHRVIVDEEDYSTIEHVQAGYPSQPTVPFCEGVDWNPSIEPEPSDVIWSFIQLT</sequence>
<feature type="non-terminal residue" evidence="2">
    <location>
        <position position="1"/>
    </location>
</feature>
<keyword evidence="3" id="KW-1185">Reference proteome</keyword>